<evidence type="ECO:0000256" key="5">
    <source>
        <dbReference type="ARBA" id="ARBA00034865"/>
    </source>
</evidence>
<proteinExistence type="inferred from homology"/>
<dbReference type="OrthoDB" id="417208at2759"/>
<keyword evidence="3" id="KW-0206">Cytoskeleton</keyword>
<dbReference type="EMBL" id="CP014501">
    <property type="protein sequence ID" value="ANB13556.1"/>
    <property type="molecule type" value="Genomic_DNA"/>
</dbReference>
<evidence type="ECO:0000313" key="7">
    <source>
        <dbReference type="EMBL" id="ANB13556.1"/>
    </source>
</evidence>
<evidence type="ECO:0000313" key="8">
    <source>
        <dbReference type="Proteomes" id="UP000189580"/>
    </source>
</evidence>
<dbReference type="InterPro" id="IPR011004">
    <property type="entry name" value="Trimer_LpxA-like_sf"/>
</dbReference>
<gene>
    <name evidence="7" type="ORF">AWJ20_1852</name>
</gene>
<dbReference type="InterPro" id="IPR047125">
    <property type="entry name" value="DCTN5"/>
</dbReference>
<evidence type="ECO:0000256" key="1">
    <source>
        <dbReference type="ARBA" id="ARBA00004245"/>
    </source>
</evidence>
<dbReference type="GO" id="GO:0005869">
    <property type="term" value="C:dynactin complex"/>
    <property type="evidence" value="ECO:0007669"/>
    <property type="project" value="TreeGrafter"/>
</dbReference>
<dbReference type="GeneID" id="30033700"/>
<dbReference type="Proteomes" id="UP000189580">
    <property type="component" value="Chromosome a"/>
</dbReference>
<feature type="compositionally biased region" description="Basic and acidic residues" evidence="6">
    <location>
        <begin position="1"/>
        <end position="10"/>
    </location>
</feature>
<feature type="compositionally biased region" description="Polar residues" evidence="6">
    <location>
        <begin position="48"/>
        <end position="66"/>
    </location>
</feature>
<feature type="region of interest" description="Disordered" evidence="6">
    <location>
        <begin position="1"/>
        <end position="66"/>
    </location>
</feature>
<name>A0A167E257_9ASCO</name>
<organism evidence="7 8">
    <name type="scientific">Sugiyamaella lignohabitans</name>
    <dbReference type="NCBI Taxonomy" id="796027"/>
    <lineage>
        <taxon>Eukaryota</taxon>
        <taxon>Fungi</taxon>
        <taxon>Dikarya</taxon>
        <taxon>Ascomycota</taxon>
        <taxon>Saccharomycotina</taxon>
        <taxon>Dipodascomycetes</taxon>
        <taxon>Dipodascales</taxon>
        <taxon>Trichomonascaceae</taxon>
        <taxon>Sugiyamaella</taxon>
    </lineage>
</organism>
<comment type="subcellular location">
    <subcellularLocation>
        <location evidence="1">Cytoplasm</location>
        <location evidence="1">Cytoskeleton</location>
    </subcellularLocation>
</comment>
<reference evidence="7 8" key="1">
    <citation type="submission" date="2016-02" db="EMBL/GenBank/DDBJ databases">
        <title>Complete genome sequence and transcriptome regulation of the pentose utilising yeast Sugiyamaella lignohabitans.</title>
        <authorList>
            <person name="Bellasio M."/>
            <person name="Peymann A."/>
            <person name="Valli M."/>
            <person name="Sipitzky M."/>
            <person name="Graf A."/>
            <person name="Sauer M."/>
            <person name="Marx H."/>
            <person name="Mattanovich D."/>
        </authorList>
    </citation>
    <scope>NUCLEOTIDE SEQUENCE [LARGE SCALE GENOMIC DNA]</scope>
    <source>
        <strain evidence="7 8">CBS 10342</strain>
    </source>
</reference>
<sequence>MVKPDEDEHGSGPSQKQEAAGNSAIRNNTVNSKKTQSAAQLAAKRARGSQQQKQNSEYIETESGNRISRKSAIQGSRYIVLGGKSLIEHNAVLRGDLHRPDSNGPVIAIGRYTILGAKCSITPPLKSETRYPVKIGSYVHIGENTSIQAASIGSHVYIGNNCDIGKFAIIKEAVVIEDNTVIPPFTVISSFSKVSGSPAKLVEELPESADDVIELYTRRLYAGIDVGILPFLEAD</sequence>
<evidence type="ECO:0000256" key="4">
    <source>
        <dbReference type="ARBA" id="ARBA00034706"/>
    </source>
</evidence>
<protein>
    <recommendedName>
        <fullName evidence="5">Dynactin subunit 5</fullName>
    </recommendedName>
</protein>
<keyword evidence="8" id="KW-1185">Reference proteome</keyword>
<feature type="compositionally biased region" description="Polar residues" evidence="6">
    <location>
        <begin position="24"/>
        <end position="39"/>
    </location>
</feature>
<dbReference type="Gene3D" id="2.160.10.10">
    <property type="entry name" value="Hexapeptide repeat proteins"/>
    <property type="match status" value="1"/>
</dbReference>
<dbReference type="SUPFAM" id="SSF51161">
    <property type="entry name" value="Trimeric LpxA-like enzymes"/>
    <property type="match status" value="1"/>
</dbReference>
<keyword evidence="2" id="KW-0963">Cytoplasm</keyword>
<dbReference type="CDD" id="cd03359">
    <property type="entry name" value="LbH_Dynactin_5"/>
    <property type="match status" value="1"/>
</dbReference>
<dbReference type="AlphaFoldDB" id="A0A167E257"/>
<evidence type="ECO:0000256" key="3">
    <source>
        <dbReference type="ARBA" id="ARBA00023212"/>
    </source>
</evidence>
<evidence type="ECO:0000256" key="6">
    <source>
        <dbReference type="SAM" id="MobiDB-lite"/>
    </source>
</evidence>
<comment type="similarity">
    <text evidence="4">Belongs to the dynactin subunits 5/6 family. Dynactin subunit 5 subfamily.</text>
</comment>
<dbReference type="KEGG" id="slb:AWJ20_1852"/>
<dbReference type="PANTHER" id="PTHR46126">
    <property type="entry name" value="DYNACTIN SUBUNIT 5"/>
    <property type="match status" value="1"/>
</dbReference>
<accession>A0A167E257</accession>
<dbReference type="PANTHER" id="PTHR46126:SF1">
    <property type="entry name" value="DYNACTIN SUBUNIT 5"/>
    <property type="match status" value="1"/>
</dbReference>
<evidence type="ECO:0000256" key="2">
    <source>
        <dbReference type="ARBA" id="ARBA00022490"/>
    </source>
</evidence>
<dbReference type="Pfam" id="PF21711">
    <property type="entry name" value="DCTN5"/>
    <property type="match status" value="1"/>
</dbReference>
<dbReference type="RefSeq" id="XP_018736033.1">
    <property type="nucleotide sequence ID" value="XM_018878763.1"/>
</dbReference>